<protein>
    <submittedName>
        <fullName evidence="2">HDOD domain protein</fullName>
    </submittedName>
</protein>
<evidence type="ECO:0000313" key="2">
    <source>
        <dbReference type="EMBL" id="OIQ96214.1"/>
    </source>
</evidence>
<gene>
    <name evidence="2" type="ORF">GALL_218430</name>
</gene>
<dbReference type="SUPFAM" id="SSF109604">
    <property type="entry name" value="HD-domain/PDEase-like"/>
    <property type="match status" value="1"/>
</dbReference>
<accession>A0A1J5RJG8</accession>
<dbReference type="Pfam" id="PF08668">
    <property type="entry name" value="HDOD"/>
    <property type="match status" value="1"/>
</dbReference>
<proteinExistence type="predicted"/>
<feature type="domain" description="HDOD" evidence="1">
    <location>
        <begin position="20"/>
        <end position="213"/>
    </location>
</feature>
<evidence type="ECO:0000259" key="1">
    <source>
        <dbReference type="PROSITE" id="PS51833"/>
    </source>
</evidence>
<dbReference type="Gene3D" id="1.10.3210.10">
    <property type="entry name" value="Hypothetical protein af1432"/>
    <property type="match status" value="1"/>
</dbReference>
<dbReference type="EMBL" id="MLJW01000153">
    <property type="protein sequence ID" value="OIQ96214.1"/>
    <property type="molecule type" value="Genomic_DNA"/>
</dbReference>
<dbReference type="PROSITE" id="PS51833">
    <property type="entry name" value="HDOD"/>
    <property type="match status" value="1"/>
</dbReference>
<sequence>MSDQVEVEQELARAADSVGIPACPRILLDLSAETRKADPDFKKIEALVARDTGLLATLFKTVNSPFYGLRSKISTVRQALQILGVSMLSRTVTGIVLKNTLAGKSQADMEQFWESSAKTAMVAAYIAKQIPGMSKDEAYTYGMFQNCGVPILLQRFPEYRNTLGVAGGSAERKYTDIEDEAHGTDHATMGYLLTRSWNLPDELSQAIRYHHEYPMLSDPQSRMTLPSKNLLAIGLVAEHALHARAGADSPEWAKGGQYALAHLGLAADELDEIVEDVALMLG</sequence>
<dbReference type="InterPro" id="IPR013976">
    <property type="entry name" value="HDOD"/>
</dbReference>
<dbReference type="InterPro" id="IPR052340">
    <property type="entry name" value="RNase_Y/CdgJ"/>
</dbReference>
<comment type="caution">
    <text evidence="2">The sequence shown here is derived from an EMBL/GenBank/DDBJ whole genome shotgun (WGS) entry which is preliminary data.</text>
</comment>
<dbReference type="PANTHER" id="PTHR33525">
    <property type="match status" value="1"/>
</dbReference>
<organism evidence="2">
    <name type="scientific">mine drainage metagenome</name>
    <dbReference type="NCBI Taxonomy" id="410659"/>
    <lineage>
        <taxon>unclassified sequences</taxon>
        <taxon>metagenomes</taxon>
        <taxon>ecological metagenomes</taxon>
    </lineage>
</organism>
<dbReference type="AlphaFoldDB" id="A0A1J5RJG8"/>
<dbReference type="PANTHER" id="PTHR33525:SF6">
    <property type="entry name" value="HDOD DOMAIN-CONTAINING PROTEIN"/>
    <property type="match status" value="1"/>
</dbReference>
<name>A0A1J5RJG8_9ZZZZ</name>
<reference evidence="2" key="1">
    <citation type="submission" date="2016-10" db="EMBL/GenBank/DDBJ databases">
        <title>Sequence of Gallionella enrichment culture.</title>
        <authorList>
            <person name="Poehlein A."/>
            <person name="Muehling M."/>
            <person name="Daniel R."/>
        </authorList>
    </citation>
    <scope>NUCLEOTIDE SEQUENCE</scope>
</reference>